<proteinExistence type="predicted"/>
<dbReference type="eggNOG" id="COG3619">
    <property type="taxonomic scope" value="Bacteria"/>
</dbReference>
<accession>B1C3D5</accession>
<protein>
    <recommendedName>
        <fullName evidence="4">DUF1275 domain-containing protein</fullName>
    </recommendedName>
</protein>
<reference evidence="2" key="1">
    <citation type="submission" date="2008-02" db="EMBL/GenBank/DDBJ databases">
        <authorList>
            <person name="Fulton L."/>
            <person name="Clifton S."/>
            <person name="Fulton B."/>
            <person name="Xu J."/>
            <person name="Minx P."/>
            <person name="Pepin K.H."/>
            <person name="Johnson M."/>
            <person name="Thiruvilangam P."/>
            <person name="Bhonagiri V."/>
            <person name="Nash W.E."/>
            <person name="Mardis E.R."/>
            <person name="Wilson R.K."/>
        </authorList>
    </citation>
    <scope>NUCLEOTIDE SEQUENCE [LARGE SCALE GENOMIC DNA]</scope>
    <source>
        <strain evidence="2">DSM 1552</strain>
    </source>
</reference>
<feature type="transmembrane region" description="Helical" evidence="1">
    <location>
        <begin position="20"/>
        <end position="38"/>
    </location>
</feature>
<dbReference type="HOGENOM" id="CLU_079303_0_0_9"/>
<dbReference type="AlphaFoldDB" id="B1C3D5"/>
<feature type="transmembrane region" description="Helical" evidence="1">
    <location>
        <begin position="67"/>
        <end position="87"/>
    </location>
</feature>
<feature type="transmembrane region" description="Helical" evidence="1">
    <location>
        <begin position="99"/>
        <end position="116"/>
    </location>
</feature>
<dbReference type="Pfam" id="PF06912">
    <property type="entry name" value="DUF1275"/>
    <property type="match status" value="1"/>
</dbReference>
<evidence type="ECO:0000313" key="2">
    <source>
        <dbReference type="EMBL" id="EDS74169.1"/>
    </source>
</evidence>
<feature type="transmembrane region" description="Helical" evidence="1">
    <location>
        <begin position="180"/>
        <end position="201"/>
    </location>
</feature>
<feature type="transmembrane region" description="Helical" evidence="1">
    <location>
        <begin position="207"/>
        <end position="224"/>
    </location>
</feature>
<keyword evidence="1" id="KW-0812">Transmembrane</keyword>
<keyword evidence="1" id="KW-1133">Transmembrane helix</keyword>
<dbReference type="PANTHER" id="PTHR37314:SF4">
    <property type="entry name" value="UPF0700 TRANSMEMBRANE PROTEIN YOAK"/>
    <property type="match status" value="1"/>
</dbReference>
<keyword evidence="3" id="KW-1185">Reference proteome</keyword>
<keyword evidence="1" id="KW-0472">Membrane</keyword>
<dbReference type="EMBL" id="ABIK02000014">
    <property type="protein sequence ID" value="EDS74169.1"/>
    <property type="molecule type" value="Genomic_DNA"/>
</dbReference>
<evidence type="ECO:0000313" key="3">
    <source>
        <dbReference type="Proteomes" id="UP000004910"/>
    </source>
</evidence>
<sequence length="225" mass="25448">MFLMMKIKSYFKATIHESLLTGILLAIVGGFLDIYTYILKGNVFANAQTGNIVLMGLKIAQSDFIGALYYLLPIMAFFLGIVISEYIRHKFTNLQYLEWQHLILIIEIIILTIIAFEPKQLPHLICNVTIGLVCSLQVNAFKTTRGLPYASTMCTGNLKSAGQKLSAYLFLHDKDALKHCFRYLIIIFFFILGAIIATILINFFGQISLLFCCLLLLIALLILMY</sequence>
<gene>
    <name evidence="2" type="ORF">CLOSPI_01751</name>
</gene>
<comment type="caution">
    <text evidence="2">The sequence shown here is derived from an EMBL/GenBank/DDBJ whole genome shotgun (WGS) entry which is preliminary data.</text>
</comment>
<dbReference type="PANTHER" id="PTHR37314">
    <property type="entry name" value="SLR0142 PROTEIN"/>
    <property type="match status" value="1"/>
</dbReference>
<evidence type="ECO:0000256" key="1">
    <source>
        <dbReference type="SAM" id="Phobius"/>
    </source>
</evidence>
<organism evidence="2 3">
    <name type="scientific">Thomasclavelia spiroformis DSM 1552</name>
    <dbReference type="NCBI Taxonomy" id="428126"/>
    <lineage>
        <taxon>Bacteria</taxon>
        <taxon>Bacillati</taxon>
        <taxon>Bacillota</taxon>
        <taxon>Erysipelotrichia</taxon>
        <taxon>Erysipelotrichales</taxon>
        <taxon>Coprobacillaceae</taxon>
        <taxon>Thomasclavelia</taxon>
    </lineage>
</organism>
<dbReference type="InterPro" id="IPR010699">
    <property type="entry name" value="DUF1275"/>
</dbReference>
<dbReference type="STRING" id="428126.CLOSPI_01751"/>
<evidence type="ECO:0008006" key="4">
    <source>
        <dbReference type="Google" id="ProtNLM"/>
    </source>
</evidence>
<dbReference type="Proteomes" id="UP000004910">
    <property type="component" value="Unassembled WGS sequence"/>
</dbReference>
<reference evidence="2" key="2">
    <citation type="submission" date="2014-06" db="EMBL/GenBank/DDBJ databases">
        <title>Draft genome sequence of Clostridium spiroforme (DSM 1552).</title>
        <authorList>
            <person name="Sudarsanam P."/>
            <person name="Ley R."/>
            <person name="Guruge J."/>
            <person name="Turnbaugh P.J."/>
            <person name="Mahowald M."/>
            <person name="Liep D."/>
            <person name="Gordon J."/>
        </authorList>
    </citation>
    <scope>NUCLEOTIDE SEQUENCE</scope>
    <source>
        <strain evidence="2">DSM 1552</strain>
    </source>
</reference>
<name>B1C3D5_9FIRM</name>